<organism evidence="1 2">
    <name type="scientific">Acetivibrio clariflavus (strain DSM 19732 / NBRC 101661 / EBR45)</name>
    <name type="common">Clostridium clariflavum</name>
    <dbReference type="NCBI Taxonomy" id="720554"/>
    <lineage>
        <taxon>Bacteria</taxon>
        <taxon>Bacillati</taxon>
        <taxon>Bacillota</taxon>
        <taxon>Clostridia</taxon>
        <taxon>Eubacteriales</taxon>
        <taxon>Oscillospiraceae</taxon>
        <taxon>Acetivibrio</taxon>
    </lineage>
</organism>
<keyword evidence="2" id="KW-1185">Reference proteome</keyword>
<dbReference type="Proteomes" id="UP000005435">
    <property type="component" value="Chromosome"/>
</dbReference>
<dbReference type="STRING" id="720554.Clocl_2642"/>
<proteinExistence type="predicted"/>
<protein>
    <recommendedName>
        <fullName evidence="3">Flagellar operon protein TIGR03826</fullName>
    </recommendedName>
</protein>
<sequence>MDVICCEQCGKLFNSMGFFRLCPVCTERDEKDFSMIKEYLSEHPLAKIFDVANDLSIPIKQIKRYLKESRLEIIEQNNRFLLCEDCGKPIRTGRYCDECYRKHHRYLNTYYVGNTSKKYPSRINFTSNNKETIASPR</sequence>
<dbReference type="HOGENOM" id="CLU_137779_0_1_9"/>
<reference evidence="2" key="1">
    <citation type="submission" date="2011-12" db="EMBL/GenBank/DDBJ databases">
        <title>Complete sequence of Clostridium clariflavum DSM 19732.</title>
        <authorList>
            <consortium name="US DOE Joint Genome Institute"/>
            <person name="Lucas S."/>
            <person name="Han J."/>
            <person name="Lapidus A."/>
            <person name="Cheng J.-F."/>
            <person name="Goodwin L."/>
            <person name="Pitluck S."/>
            <person name="Peters L."/>
            <person name="Teshima H."/>
            <person name="Detter J.C."/>
            <person name="Han C."/>
            <person name="Tapia R."/>
            <person name="Land M."/>
            <person name="Hauser L."/>
            <person name="Kyrpides N."/>
            <person name="Ivanova N."/>
            <person name="Pagani I."/>
            <person name="Kitzmiller T."/>
            <person name="Lynd L."/>
            <person name="Izquierdo J."/>
            <person name="Woyke T."/>
        </authorList>
    </citation>
    <scope>NUCLEOTIDE SEQUENCE [LARGE SCALE GENOMIC DNA]</scope>
    <source>
        <strain evidence="2">DSM 19732 / NBRC 101661 / EBR45</strain>
    </source>
</reference>
<name>G8M1J3_ACECE</name>
<dbReference type="RefSeq" id="WP_014255768.1">
    <property type="nucleotide sequence ID" value="NC_016627.1"/>
</dbReference>
<dbReference type="OrthoDB" id="1739831at2"/>
<gene>
    <name evidence="1" type="ordered locus">Clocl_2642</name>
</gene>
<dbReference type="AlphaFoldDB" id="G8M1J3"/>
<evidence type="ECO:0000313" key="2">
    <source>
        <dbReference type="Proteomes" id="UP000005435"/>
    </source>
</evidence>
<evidence type="ECO:0008006" key="3">
    <source>
        <dbReference type="Google" id="ProtNLM"/>
    </source>
</evidence>
<evidence type="ECO:0000313" key="1">
    <source>
        <dbReference type="EMBL" id="AEV69208.1"/>
    </source>
</evidence>
<reference evidence="1 2" key="2">
    <citation type="journal article" date="2012" name="Stand. Genomic Sci.">
        <title>Complete Genome Sequence of Clostridium clariflavum DSM 19732.</title>
        <authorList>
            <person name="Izquierdo J.A."/>
            <person name="Goodwin L."/>
            <person name="Davenport K.W."/>
            <person name="Teshima H."/>
            <person name="Bruce D."/>
            <person name="Detter C."/>
            <person name="Tapia R."/>
            <person name="Han S."/>
            <person name="Land M."/>
            <person name="Hauser L."/>
            <person name="Jeffries C.D."/>
            <person name="Han J."/>
            <person name="Pitluck S."/>
            <person name="Nolan M."/>
            <person name="Chen A."/>
            <person name="Huntemann M."/>
            <person name="Mavromatis K."/>
            <person name="Mikhailova N."/>
            <person name="Liolios K."/>
            <person name="Woyke T."/>
            <person name="Lynd L.R."/>
        </authorList>
    </citation>
    <scope>NUCLEOTIDE SEQUENCE [LARGE SCALE GENOMIC DNA]</scope>
    <source>
        <strain evidence="2">DSM 19732 / NBRC 101661 / EBR45</strain>
    </source>
</reference>
<dbReference type="eggNOG" id="ENOG5032TKA">
    <property type="taxonomic scope" value="Bacteria"/>
</dbReference>
<accession>G8M1J3</accession>
<dbReference type="KEGG" id="ccl:Clocl_2642"/>
<dbReference type="EMBL" id="CP003065">
    <property type="protein sequence ID" value="AEV69208.1"/>
    <property type="molecule type" value="Genomic_DNA"/>
</dbReference>